<comment type="caution">
    <text evidence="2">The sequence shown here is derived from an EMBL/GenBank/DDBJ whole genome shotgun (WGS) entry which is preliminary data.</text>
</comment>
<dbReference type="Proteomes" id="UP001049176">
    <property type="component" value="Chromosome 1"/>
</dbReference>
<feature type="transmembrane region" description="Helical" evidence="1">
    <location>
        <begin position="438"/>
        <end position="456"/>
    </location>
</feature>
<feature type="transmembrane region" description="Helical" evidence="1">
    <location>
        <begin position="329"/>
        <end position="353"/>
    </location>
</feature>
<reference evidence="2" key="1">
    <citation type="journal article" date="2021" name="Genome Biol. Evol.">
        <title>The assembled and annotated genome of the fairy-ring fungus Marasmius oreades.</title>
        <authorList>
            <person name="Hiltunen M."/>
            <person name="Ament-Velasquez S.L."/>
            <person name="Johannesson H."/>
        </authorList>
    </citation>
    <scope>NUCLEOTIDE SEQUENCE</scope>
    <source>
        <strain evidence="2">03SP1</strain>
    </source>
</reference>
<feature type="transmembrane region" description="Helical" evidence="1">
    <location>
        <begin position="373"/>
        <end position="394"/>
    </location>
</feature>
<dbReference type="OrthoDB" id="3941538at2759"/>
<feature type="transmembrane region" description="Helical" evidence="1">
    <location>
        <begin position="278"/>
        <end position="296"/>
    </location>
</feature>
<accession>A0A9P8AF75</accession>
<sequence length="488" mass="55912">MNEDTENPSTVVRSTQNEIPSLPVIVPTLRQLDMLSQDDLELVHTSNVLRPSQLSGQRPMRVAFALLVLLAYRRERLRDQRFSDSPWDRWFQETEAKRGLVVIEKNIQLLWEEFLSSYCNPKDVEGALWTEFPLEEGCSQRIRVVDHLAEADPPIYLLTHQVVQYSLLNYWRKGPVVDPSTARHYLTTKYDSLCTPRLSHAVDLGSRMIFFALLASYTLDPPRKPSIYIASLEYIHAREIFLMLFAVSIPWLYLGIPFALTTLAFLSSLPSVPFPGDIAFNILLISLFSQLFLFHLPVPPCPIFIFSLQDTLPFVLLLFWRVSHVIVRLFLFFLPALILSLYLLSFSMADTFLRIQITSWLVDPSPMETRGGYLVLLFLVMAMICICFFVVVPVSSPLISSPSWDVYSKDIGVAARTAFVHALIRYSYPYPFPPPFNTVRFLFLLIPSFVFQRLGVPPSLFDKLNRGLWRLIVGPVFLLIGVLMSKLP</sequence>
<keyword evidence="1" id="KW-0472">Membrane</keyword>
<proteinExistence type="predicted"/>
<keyword evidence="3" id="KW-1185">Reference proteome</keyword>
<dbReference type="RefSeq" id="XP_043015872.1">
    <property type="nucleotide sequence ID" value="XM_043147167.1"/>
</dbReference>
<gene>
    <name evidence="2" type="ORF">E1B28_001255</name>
</gene>
<evidence type="ECO:0000256" key="1">
    <source>
        <dbReference type="SAM" id="Phobius"/>
    </source>
</evidence>
<feature type="transmembrane region" description="Helical" evidence="1">
    <location>
        <begin position="303"/>
        <end position="323"/>
    </location>
</feature>
<protein>
    <submittedName>
        <fullName evidence="2">Uncharacterized protein</fullName>
    </submittedName>
</protein>
<keyword evidence="1" id="KW-1133">Transmembrane helix</keyword>
<name>A0A9P8AF75_9AGAR</name>
<evidence type="ECO:0000313" key="3">
    <source>
        <dbReference type="Proteomes" id="UP001049176"/>
    </source>
</evidence>
<dbReference type="KEGG" id="more:E1B28_001255"/>
<keyword evidence="1" id="KW-0812">Transmembrane</keyword>
<evidence type="ECO:0000313" key="2">
    <source>
        <dbReference type="EMBL" id="KAG7099402.1"/>
    </source>
</evidence>
<dbReference type="GeneID" id="66070331"/>
<dbReference type="AlphaFoldDB" id="A0A9P8AF75"/>
<feature type="transmembrane region" description="Helical" evidence="1">
    <location>
        <begin position="240"/>
        <end position="266"/>
    </location>
</feature>
<feature type="transmembrane region" description="Helical" evidence="1">
    <location>
        <begin position="468"/>
        <end position="487"/>
    </location>
</feature>
<organism evidence="2 3">
    <name type="scientific">Marasmius oreades</name>
    <name type="common">fairy-ring Marasmius</name>
    <dbReference type="NCBI Taxonomy" id="181124"/>
    <lineage>
        <taxon>Eukaryota</taxon>
        <taxon>Fungi</taxon>
        <taxon>Dikarya</taxon>
        <taxon>Basidiomycota</taxon>
        <taxon>Agaricomycotina</taxon>
        <taxon>Agaricomycetes</taxon>
        <taxon>Agaricomycetidae</taxon>
        <taxon>Agaricales</taxon>
        <taxon>Marasmiineae</taxon>
        <taxon>Marasmiaceae</taxon>
        <taxon>Marasmius</taxon>
    </lineage>
</organism>
<dbReference type="EMBL" id="CM032181">
    <property type="protein sequence ID" value="KAG7099402.1"/>
    <property type="molecule type" value="Genomic_DNA"/>
</dbReference>